<evidence type="ECO:0000259" key="1">
    <source>
        <dbReference type="Pfam" id="PF08878"/>
    </source>
</evidence>
<dbReference type="RefSeq" id="WP_132793776.1">
    <property type="nucleotide sequence ID" value="NZ_SLXM01000002.1"/>
</dbReference>
<comment type="caution">
    <text evidence="2">The sequence shown here is derived from an EMBL/GenBank/DDBJ whole genome shotgun (WGS) entry which is preliminary data.</text>
</comment>
<proteinExistence type="predicted"/>
<dbReference type="Proteomes" id="UP000294564">
    <property type="component" value="Unassembled WGS sequence"/>
</dbReference>
<dbReference type="InterPro" id="IPR014976">
    <property type="entry name" value="AbpA_HamA_C"/>
</dbReference>
<feature type="domain" description="Anti-bacteriophage protein A/HamA C-terminal" evidence="1">
    <location>
        <begin position="19"/>
        <end position="308"/>
    </location>
</feature>
<sequence>MKLTEPSIDFEILIDDSFSNLKSEKEIEHIENKKVLSLINDFADGKWRFRKFQEFIWDNIAETALSYQDRMALIDKSHSTLTEAAKKLRLTDLSKSQDGQGSELAEIILYGFMKHHYKALPVVPKIFYKQNVQDNAKGADSVHIVINDDKTFTIWFGEAKFYNSIEDDRLYSIVNSVENSLLSDKLQKENSIVTNVSDLNDFLEEEKDLLEEIKKLLSPKTSIDVLKPKLHIPILMLYECQITAKNNSLTEDYKSEIINYHKERAESYFKKQVKKCSKSIFKYSEIHFHLILFPVPEKKPIVDKFIQNVQHYKNQD</sequence>
<reference evidence="2 3" key="1">
    <citation type="submission" date="2019-03" db="EMBL/GenBank/DDBJ databases">
        <title>Genomic Encyclopedia of Type Strains, Phase IV (KMG-IV): sequencing the most valuable type-strain genomes for metagenomic binning, comparative biology and taxonomic classification.</title>
        <authorList>
            <person name="Goeker M."/>
        </authorList>
    </citation>
    <scope>NUCLEOTIDE SEQUENCE [LARGE SCALE GENOMIC DNA]</scope>
    <source>
        <strain evidence="2 3">DSM 14836</strain>
    </source>
</reference>
<dbReference type="OrthoDB" id="785623at2"/>
<dbReference type="Pfam" id="PF08878">
    <property type="entry name" value="HamA"/>
    <property type="match status" value="1"/>
</dbReference>
<organism evidence="2 3">
    <name type="scientific">Tenacibaculum skagerrakense</name>
    <dbReference type="NCBI Taxonomy" id="186571"/>
    <lineage>
        <taxon>Bacteria</taxon>
        <taxon>Pseudomonadati</taxon>
        <taxon>Bacteroidota</taxon>
        <taxon>Flavobacteriia</taxon>
        <taxon>Flavobacteriales</taxon>
        <taxon>Flavobacteriaceae</taxon>
        <taxon>Tenacibaculum</taxon>
    </lineage>
</organism>
<keyword evidence="3" id="KW-1185">Reference proteome</keyword>
<accession>A0A4R2NZ49</accession>
<protein>
    <submittedName>
        <fullName evidence="2">Uncharacterized protein DUF1837</fullName>
    </submittedName>
</protein>
<evidence type="ECO:0000313" key="2">
    <source>
        <dbReference type="EMBL" id="TCP26914.1"/>
    </source>
</evidence>
<evidence type="ECO:0000313" key="3">
    <source>
        <dbReference type="Proteomes" id="UP000294564"/>
    </source>
</evidence>
<dbReference type="EMBL" id="SLXM01000002">
    <property type="protein sequence ID" value="TCP26914.1"/>
    <property type="molecule type" value="Genomic_DNA"/>
</dbReference>
<gene>
    <name evidence="2" type="ORF">EV195_102256</name>
</gene>
<name>A0A4R2NZ49_9FLAO</name>
<dbReference type="AlphaFoldDB" id="A0A4R2NZ49"/>